<evidence type="ECO:0000256" key="2">
    <source>
        <dbReference type="SAM" id="Phobius"/>
    </source>
</evidence>
<keyword evidence="2" id="KW-1133">Transmembrane helix</keyword>
<keyword evidence="2" id="KW-0812">Transmembrane</keyword>
<reference evidence="3 4" key="1">
    <citation type="submission" date="2018-06" db="EMBL/GenBank/DDBJ databases">
        <title>Genomic Encyclopedia of Archaeal and Bacterial Type Strains, Phase II (KMG-II): from individual species to whole genera.</title>
        <authorList>
            <person name="Goeker M."/>
        </authorList>
    </citation>
    <scope>NUCLEOTIDE SEQUENCE [LARGE SCALE GENOMIC DNA]</scope>
    <source>
        <strain evidence="3 4">DSM 24525</strain>
    </source>
</reference>
<gene>
    <name evidence="3" type="ORF">C8P66_12611</name>
</gene>
<protein>
    <submittedName>
        <fullName evidence="3">Uncharacterized protein</fullName>
    </submittedName>
</protein>
<feature type="compositionally biased region" description="Low complexity" evidence="1">
    <location>
        <begin position="10"/>
        <end position="23"/>
    </location>
</feature>
<dbReference type="RefSeq" id="WP_158537315.1">
    <property type="nucleotide sequence ID" value="NZ_QKYU01000026.1"/>
</dbReference>
<organism evidence="3 4">
    <name type="scientific">Humitalea rosea</name>
    <dbReference type="NCBI Taxonomy" id="990373"/>
    <lineage>
        <taxon>Bacteria</taxon>
        <taxon>Pseudomonadati</taxon>
        <taxon>Pseudomonadota</taxon>
        <taxon>Alphaproteobacteria</taxon>
        <taxon>Acetobacterales</taxon>
        <taxon>Roseomonadaceae</taxon>
        <taxon>Humitalea</taxon>
    </lineage>
</organism>
<keyword evidence="4" id="KW-1185">Reference proteome</keyword>
<keyword evidence="2" id="KW-0472">Membrane</keyword>
<proteinExistence type="predicted"/>
<name>A0A2W7I1D2_9PROT</name>
<evidence type="ECO:0000256" key="1">
    <source>
        <dbReference type="SAM" id="MobiDB-lite"/>
    </source>
</evidence>
<dbReference type="AlphaFoldDB" id="A0A2W7I1D2"/>
<evidence type="ECO:0000313" key="3">
    <source>
        <dbReference type="EMBL" id="PZW39969.1"/>
    </source>
</evidence>
<comment type="caution">
    <text evidence="3">The sequence shown here is derived from an EMBL/GenBank/DDBJ whole genome shotgun (WGS) entry which is preliminary data.</text>
</comment>
<sequence length="83" mass="8449">MADPRPAPAPRRAAPRRPATGAARSKRAAPPPGRPALRRWGWAIAGGVGLVIGVPVAVATIGEIGAIMVMALVAGIVIGKAWR</sequence>
<dbReference type="Proteomes" id="UP000249688">
    <property type="component" value="Unassembled WGS sequence"/>
</dbReference>
<dbReference type="EMBL" id="QKYU01000026">
    <property type="protein sequence ID" value="PZW39969.1"/>
    <property type="molecule type" value="Genomic_DNA"/>
</dbReference>
<evidence type="ECO:0000313" key="4">
    <source>
        <dbReference type="Proteomes" id="UP000249688"/>
    </source>
</evidence>
<feature type="transmembrane region" description="Helical" evidence="2">
    <location>
        <begin position="64"/>
        <end position="82"/>
    </location>
</feature>
<accession>A0A2W7I1D2</accession>
<feature type="region of interest" description="Disordered" evidence="1">
    <location>
        <begin position="1"/>
        <end position="35"/>
    </location>
</feature>